<sequence length="149" mass="17450">MSVLKVLDSVEFVTQRLHPPLVLDLFLFFYPHSLQLCCMVMRINIDCKGCYMKVSRALLTIPELETRFIEKNHSRVIVCGNFIPQDVAIKIRKKTNRRVEILEIQDLSGNDEPKQEEMPLITSCDNQVETETYVTSQNPQPHMYFQVYR</sequence>
<dbReference type="SUPFAM" id="SSF55008">
    <property type="entry name" value="HMA, heavy metal-associated domain"/>
    <property type="match status" value="1"/>
</dbReference>
<dbReference type="Proteomes" id="UP000824120">
    <property type="component" value="Chromosome 3"/>
</dbReference>
<dbReference type="AlphaFoldDB" id="A0A9J6A4G6"/>
<comment type="caution">
    <text evidence="1">The sequence shown here is derived from an EMBL/GenBank/DDBJ whole genome shotgun (WGS) entry which is preliminary data.</text>
</comment>
<proteinExistence type="predicted"/>
<reference evidence="1 2" key="1">
    <citation type="submission" date="2020-09" db="EMBL/GenBank/DDBJ databases">
        <title>De no assembly of potato wild relative species, Solanum commersonii.</title>
        <authorList>
            <person name="Cho K."/>
        </authorList>
    </citation>
    <scope>NUCLEOTIDE SEQUENCE [LARGE SCALE GENOMIC DNA]</scope>
    <source>
        <strain evidence="1">LZ3.2</strain>
        <tissue evidence="1">Leaf</tissue>
    </source>
</reference>
<name>A0A9J6A4G6_SOLCO</name>
<evidence type="ECO:0000313" key="1">
    <source>
        <dbReference type="EMBL" id="KAG5618983.1"/>
    </source>
</evidence>
<gene>
    <name evidence="1" type="ORF">H5410_018807</name>
</gene>
<dbReference type="EMBL" id="JACXVP010000003">
    <property type="protein sequence ID" value="KAG5618983.1"/>
    <property type="molecule type" value="Genomic_DNA"/>
</dbReference>
<dbReference type="PANTHER" id="PTHR47294">
    <property type="entry name" value="OS08G0431150 PROTEIN"/>
    <property type="match status" value="1"/>
</dbReference>
<evidence type="ECO:0000313" key="2">
    <source>
        <dbReference type="Proteomes" id="UP000824120"/>
    </source>
</evidence>
<dbReference type="OrthoDB" id="1889242at2759"/>
<dbReference type="PANTHER" id="PTHR47294:SF3">
    <property type="entry name" value="OS08G0431150 PROTEIN"/>
    <property type="match status" value="1"/>
</dbReference>
<accession>A0A9J6A4G6</accession>
<dbReference type="Gene3D" id="3.30.70.100">
    <property type="match status" value="1"/>
</dbReference>
<organism evidence="1 2">
    <name type="scientific">Solanum commersonii</name>
    <name type="common">Commerson's wild potato</name>
    <name type="synonym">Commerson's nightshade</name>
    <dbReference type="NCBI Taxonomy" id="4109"/>
    <lineage>
        <taxon>Eukaryota</taxon>
        <taxon>Viridiplantae</taxon>
        <taxon>Streptophyta</taxon>
        <taxon>Embryophyta</taxon>
        <taxon>Tracheophyta</taxon>
        <taxon>Spermatophyta</taxon>
        <taxon>Magnoliopsida</taxon>
        <taxon>eudicotyledons</taxon>
        <taxon>Gunneridae</taxon>
        <taxon>Pentapetalae</taxon>
        <taxon>asterids</taxon>
        <taxon>lamiids</taxon>
        <taxon>Solanales</taxon>
        <taxon>Solanaceae</taxon>
        <taxon>Solanoideae</taxon>
        <taxon>Solaneae</taxon>
        <taxon>Solanum</taxon>
    </lineage>
</organism>
<keyword evidence="2" id="KW-1185">Reference proteome</keyword>
<protein>
    <recommendedName>
        <fullName evidence="3">HMA domain-containing protein</fullName>
    </recommendedName>
</protein>
<dbReference type="GO" id="GO:0046872">
    <property type="term" value="F:metal ion binding"/>
    <property type="evidence" value="ECO:0007669"/>
    <property type="project" value="InterPro"/>
</dbReference>
<dbReference type="InterPro" id="IPR036163">
    <property type="entry name" value="HMA_dom_sf"/>
</dbReference>
<evidence type="ECO:0008006" key="3">
    <source>
        <dbReference type="Google" id="ProtNLM"/>
    </source>
</evidence>